<dbReference type="PANTHER" id="PTHR10884">
    <property type="entry name" value="NADH DEHYDROGENASE UBIQUINONE IRON-SULFUR PROTEIN 3"/>
    <property type="match status" value="1"/>
</dbReference>
<dbReference type="InterPro" id="IPR001268">
    <property type="entry name" value="NADH_UbQ_OxRdtase_30kDa_su"/>
</dbReference>
<proteinExistence type="inferred from homology"/>
<dbReference type="GO" id="GO:0008137">
    <property type="term" value="F:NADH dehydrogenase (ubiquinone) activity"/>
    <property type="evidence" value="ECO:0007669"/>
    <property type="project" value="InterPro"/>
</dbReference>
<accession>A0A831RW65</accession>
<dbReference type="Gene3D" id="3.30.460.80">
    <property type="entry name" value="NADH:ubiquinone oxidoreductase, 30kDa subunit"/>
    <property type="match status" value="1"/>
</dbReference>
<dbReference type="PANTHER" id="PTHR10884:SF14">
    <property type="entry name" value="NADH DEHYDROGENASE [UBIQUINONE] IRON-SULFUR PROTEIN 3, MITOCHONDRIAL"/>
    <property type="match status" value="1"/>
</dbReference>
<gene>
    <name evidence="3" type="ORF">ENJ12_00185</name>
</gene>
<dbReference type="InterPro" id="IPR037232">
    <property type="entry name" value="NADH_quin_OxRdtase_su_C/D-like"/>
</dbReference>
<comment type="similarity">
    <text evidence="1">Belongs to the complex I 30 kDa subunit family.</text>
</comment>
<protein>
    <submittedName>
        <fullName evidence="3">NADH-quinone oxidoreductase subunit C</fullName>
    </submittedName>
</protein>
<evidence type="ECO:0000256" key="1">
    <source>
        <dbReference type="ARBA" id="ARBA00007569"/>
    </source>
</evidence>
<organism evidence="3">
    <name type="scientific">Thiolapillus brandeum</name>
    <dbReference type="NCBI Taxonomy" id="1076588"/>
    <lineage>
        <taxon>Bacteria</taxon>
        <taxon>Pseudomonadati</taxon>
        <taxon>Pseudomonadota</taxon>
        <taxon>Gammaproteobacteria</taxon>
        <taxon>Chromatiales</taxon>
        <taxon>Sedimenticolaceae</taxon>
        <taxon>Thiolapillus</taxon>
    </lineage>
</organism>
<evidence type="ECO:0000259" key="2">
    <source>
        <dbReference type="Pfam" id="PF00329"/>
    </source>
</evidence>
<sequence>MSKELARWMDDLLQEIDTLKFERKNERRVRVDVDSKSVHSLLELLRGRASFVHLSAISCVDWIDEGQFELVYHIWSYEMNTLVSVHTRISRDSCSYISVYDIFPNCAFYERDIHEMYGMYFEGSPCMDKFILTEWDGPPPMRKDFDSEAWVNEHFDWQDYHPDWLQELETQGGGIAIHPEEQRFSRRNKE</sequence>
<evidence type="ECO:0000313" key="3">
    <source>
        <dbReference type="EMBL" id="HEC05243.1"/>
    </source>
</evidence>
<reference evidence="3" key="1">
    <citation type="journal article" date="2020" name="mSystems">
        <title>Genome- and Community-Level Interaction Insights into Carbon Utilization and Element Cycling Functions of Hydrothermarchaeota in Hydrothermal Sediment.</title>
        <authorList>
            <person name="Zhou Z."/>
            <person name="Liu Y."/>
            <person name="Xu W."/>
            <person name="Pan J."/>
            <person name="Luo Z.H."/>
            <person name="Li M."/>
        </authorList>
    </citation>
    <scope>NUCLEOTIDE SEQUENCE [LARGE SCALE GENOMIC DNA]</scope>
    <source>
        <strain evidence="3">HyVt-458</strain>
    </source>
</reference>
<name>A0A831RW65_9GAMM</name>
<dbReference type="EMBL" id="DRLF01000008">
    <property type="protein sequence ID" value="HEC05243.1"/>
    <property type="molecule type" value="Genomic_DNA"/>
</dbReference>
<comment type="caution">
    <text evidence="3">The sequence shown here is derived from an EMBL/GenBank/DDBJ whole genome shotgun (WGS) entry which is preliminary data.</text>
</comment>
<dbReference type="Pfam" id="PF00329">
    <property type="entry name" value="Complex1_30kDa"/>
    <property type="match status" value="1"/>
</dbReference>
<feature type="domain" description="NADH:ubiquinone oxidoreductase 30kDa subunit" evidence="2">
    <location>
        <begin position="31"/>
        <end position="148"/>
    </location>
</feature>
<dbReference type="AlphaFoldDB" id="A0A831RW65"/>
<dbReference type="SUPFAM" id="SSF143243">
    <property type="entry name" value="Nqo5-like"/>
    <property type="match status" value="1"/>
</dbReference>
<dbReference type="Proteomes" id="UP000886339">
    <property type="component" value="Unassembled WGS sequence"/>
</dbReference>